<evidence type="ECO:0000313" key="2">
    <source>
        <dbReference type="EMBL" id="AIA54821.1"/>
    </source>
</evidence>
<evidence type="ECO:0000259" key="1">
    <source>
        <dbReference type="SMART" id="SM00464"/>
    </source>
</evidence>
<dbReference type="Gene3D" id="2.30.130.40">
    <property type="entry name" value="LON domain-like"/>
    <property type="match status" value="1"/>
</dbReference>
<proteinExistence type="predicted"/>
<protein>
    <submittedName>
        <fullName evidence="2">Uncharacterized protein, similar to the N-terminal domain of Lon protease</fullName>
    </submittedName>
</protein>
<name>A0A059ZXW0_ACICK</name>
<reference evidence="2 3" key="1">
    <citation type="journal article" date="2009" name="J. Bacteriol.">
        <title>Draft genome sequence of the extremely acidophilic bacterium Acidithiobacillus caldus ATCC 51756 reveals metabolic versatility in the genus Acidithiobacillus.</title>
        <authorList>
            <person name="Valdes J."/>
            <person name="Quatrini R."/>
            <person name="Hallberg K."/>
            <person name="Dopson M."/>
            <person name="Valenzuela P.D."/>
            <person name="Holmes D.S."/>
        </authorList>
    </citation>
    <scope>NUCLEOTIDE SEQUENCE [LARGE SCALE GENOMIC DNA]</scope>
    <source>
        <strain evidence="3">ATCC 51756 / DSM 8584 / KU</strain>
    </source>
</reference>
<dbReference type="HOGENOM" id="CLU_048359_3_0_6"/>
<gene>
    <name evidence="2" type="ORF">Acaty_c0945</name>
</gene>
<dbReference type="SUPFAM" id="SSF88697">
    <property type="entry name" value="PUA domain-like"/>
    <property type="match status" value="1"/>
</dbReference>
<dbReference type="InterPro" id="IPR015947">
    <property type="entry name" value="PUA-like_sf"/>
</dbReference>
<dbReference type="eggNOG" id="COG2802">
    <property type="taxonomic scope" value="Bacteria"/>
</dbReference>
<dbReference type="GO" id="GO:0006508">
    <property type="term" value="P:proteolysis"/>
    <property type="evidence" value="ECO:0007669"/>
    <property type="project" value="UniProtKB-KW"/>
</dbReference>
<dbReference type="Proteomes" id="UP000005522">
    <property type="component" value="Chromosome"/>
</dbReference>
<dbReference type="GO" id="GO:0008233">
    <property type="term" value="F:peptidase activity"/>
    <property type="evidence" value="ECO:0007669"/>
    <property type="project" value="UniProtKB-KW"/>
</dbReference>
<dbReference type="InterPro" id="IPR046336">
    <property type="entry name" value="Lon_prtase_N_sf"/>
</dbReference>
<dbReference type="InterPro" id="IPR003111">
    <property type="entry name" value="Lon_prtase_N"/>
</dbReference>
<dbReference type="GeneID" id="92930973"/>
<dbReference type="RefSeq" id="WP_004871340.1">
    <property type="nucleotide sequence ID" value="NZ_CP005986.1"/>
</dbReference>
<evidence type="ECO:0000313" key="3">
    <source>
        <dbReference type="Proteomes" id="UP000005522"/>
    </source>
</evidence>
<keyword evidence="2" id="KW-0645">Protease</keyword>
<feature type="domain" description="Lon N-terminal" evidence="1">
    <location>
        <begin position="9"/>
        <end position="183"/>
    </location>
</feature>
<accession>A0A059ZXW0</accession>
<keyword evidence="2" id="KW-0378">Hydrolase</keyword>
<dbReference type="EMBL" id="CP005986">
    <property type="protein sequence ID" value="AIA54821.1"/>
    <property type="molecule type" value="Genomic_DNA"/>
</dbReference>
<dbReference type="AlphaFoldDB" id="A0A059ZXW0"/>
<dbReference type="SMART" id="SM00464">
    <property type="entry name" value="LON"/>
    <property type="match status" value="1"/>
</dbReference>
<dbReference type="PANTHER" id="PTHR46732">
    <property type="entry name" value="ATP-DEPENDENT PROTEASE LA (LON) DOMAIN PROTEIN"/>
    <property type="match status" value="1"/>
</dbReference>
<dbReference type="KEGG" id="acz:Acaty_c0945"/>
<dbReference type="Pfam" id="PF02190">
    <property type="entry name" value="LON_substr_bdg"/>
    <property type="match status" value="1"/>
</dbReference>
<dbReference type="PANTHER" id="PTHR46732:SF8">
    <property type="entry name" value="ATP-DEPENDENT PROTEASE LA (LON) DOMAIN PROTEIN"/>
    <property type="match status" value="1"/>
</dbReference>
<organism evidence="2 3">
    <name type="scientific">Acidithiobacillus caldus (strain ATCC 51756 / DSM 8584 / KU)</name>
    <dbReference type="NCBI Taxonomy" id="637389"/>
    <lineage>
        <taxon>Bacteria</taxon>
        <taxon>Pseudomonadati</taxon>
        <taxon>Pseudomonadota</taxon>
        <taxon>Acidithiobacillia</taxon>
        <taxon>Acidithiobacillales</taxon>
        <taxon>Acidithiobacillaceae</taxon>
        <taxon>Acidithiobacillus</taxon>
    </lineage>
</organism>
<sequence>MMENDSETWIPLFLLSTVLFPRARMGLRVFEPRYLDMVSRCLREQRDFGICLNAPGGAEGEPETVGTLAHIVDWDSDDGVLLIEVEGRSRFTVLDWRRESPVSEGRPRYWVEEPKLPLEFEHEWLKPILVEILGEDLAASLDASTAGMILAQALPAPAAEKQRLLVLDDPLVRLRRIAQLLRRDD</sequence>